<evidence type="ECO:0000256" key="2">
    <source>
        <dbReference type="ARBA" id="ARBA00011903"/>
    </source>
</evidence>
<evidence type="ECO:0000256" key="5">
    <source>
        <dbReference type="ARBA" id="ARBA00022777"/>
    </source>
</evidence>
<dbReference type="SUPFAM" id="SSF52540">
    <property type="entry name" value="P-loop containing nucleoside triphosphate hydrolases"/>
    <property type="match status" value="1"/>
</dbReference>
<keyword evidence="5 10" id="KW-0418">Kinase</keyword>
<evidence type="ECO:0000256" key="6">
    <source>
        <dbReference type="ARBA" id="ARBA00022840"/>
    </source>
</evidence>
<dbReference type="GO" id="GO:0016301">
    <property type="term" value="F:kinase activity"/>
    <property type="evidence" value="ECO:0007669"/>
    <property type="project" value="UniProtKB-KW"/>
</dbReference>
<comment type="catalytic activity">
    <reaction evidence="8">
        <text>L-tyrosyl-[protein] + ATP = O-phospho-L-tyrosyl-[protein] + ADP + H(+)</text>
        <dbReference type="Rhea" id="RHEA:10596"/>
        <dbReference type="Rhea" id="RHEA-COMP:10136"/>
        <dbReference type="Rhea" id="RHEA-COMP:20101"/>
        <dbReference type="ChEBI" id="CHEBI:15378"/>
        <dbReference type="ChEBI" id="CHEBI:30616"/>
        <dbReference type="ChEBI" id="CHEBI:46858"/>
        <dbReference type="ChEBI" id="CHEBI:61978"/>
        <dbReference type="ChEBI" id="CHEBI:456216"/>
        <dbReference type="EC" id="2.7.10.2"/>
    </reaction>
</comment>
<keyword evidence="4" id="KW-0547">Nucleotide-binding</keyword>
<proteinExistence type="inferred from homology"/>
<keyword evidence="3" id="KW-0808">Transferase</keyword>
<evidence type="ECO:0000313" key="11">
    <source>
        <dbReference type="Proteomes" id="UP001177160"/>
    </source>
</evidence>
<comment type="caution">
    <text evidence="10">The sequence shown here is derived from an EMBL/GenBank/DDBJ whole genome shotgun (WGS) entry which is preliminary data.</text>
</comment>
<gene>
    <name evidence="10" type="ORF">N7548_02750</name>
</gene>
<dbReference type="PANTHER" id="PTHR32309:SF13">
    <property type="entry name" value="FERRIC ENTEROBACTIN TRANSPORT PROTEIN FEPE"/>
    <property type="match status" value="1"/>
</dbReference>
<dbReference type="PANTHER" id="PTHR32309">
    <property type="entry name" value="TYROSINE-PROTEIN KINASE"/>
    <property type="match status" value="1"/>
</dbReference>
<name>A0ABT2YBK7_9MOLU</name>
<dbReference type="Pfam" id="PF13614">
    <property type="entry name" value="AAA_31"/>
    <property type="match status" value="1"/>
</dbReference>
<evidence type="ECO:0000256" key="7">
    <source>
        <dbReference type="ARBA" id="ARBA00023137"/>
    </source>
</evidence>
<dbReference type="Proteomes" id="UP001177160">
    <property type="component" value="Unassembled WGS sequence"/>
</dbReference>
<dbReference type="RefSeq" id="WP_263607891.1">
    <property type="nucleotide sequence ID" value="NZ_JAOVQM010000002.1"/>
</dbReference>
<reference evidence="10" key="1">
    <citation type="submission" date="2022-09" db="EMBL/GenBank/DDBJ databases">
        <title>Novel Mycoplasma species identified in domestic and wild animals.</title>
        <authorList>
            <person name="Volokhov D.V."/>
            <person name="Furtak V.A."/>
            <person name="Zagorodnyaya T.A."/>
        </authorList>
    </citation>
    <scope>NUCLEOTIDE SEQUENCE</scope>
    <source>
        <strain evidence="10">Oakley</strain>
    </source>
</reference>
<dbReference type="CDD" id="cd05387">
    <property type="entry name" value="BY-kinase"/>
    <property type="match status" value="1"/>
</dbReference>
<dbReference type="EC" id="2.7.10.2" evidence="2"/>
<dbReference type="Gene3D" id="3.40.50.300">
    <property type="entry name" value="P-loop containing nucleotide triphosphate hydrolases"/>
    <property type="match status" value="1"/>
</dbReference>
<dbReference type="InterPro" id="IPR005702">
    <property type="entry name" value="Wzc-like_C"/>
</dbReference>
<comment type="similarity">
    <text evidence="1">Belongs to the CpsD/CapB family.</text>
</comment>
<feature type="domain" description="AAA" evidence="9">
    <location>
        <begin position="58"/>
        <end position="168"/>
    </location>
</feature>
<keyword evidence="11" id="KW-1185">Reference proteome</keyword>
<dbReference type="InterPro" id="IPR025669">
    <property type="entry name" value="AAA_dom"/>
</dbReference>
<dbReference type="EMBL" id="JAOVQM010000002">
    <property type="protein sequence ID" value="MCV2231738.1"/>
    <property type="molecule type" value="Genomic_DNA"/>
</dbReference>
<evidence type="ECO:0000256" key="4">
    <source>
        <dbReference type="ARBA" id="ARBA00022741"/>
    </source>
</evidence>
<keyword evidence="7" id="KW-0829">Tyrosine-protein kinase</keyword>
<dbReference type="NCBIfam" id="TIGR01007">
    <property type="entry name" value="eps_fam"/>
    <property type="match status" value="1"/>
</dbReference>
<evidence type="ECO:0000256" key="1">
    <source>
        <dbReference type="ARBA" id="ARBA00007316"/>
    </source>
</evidence>
<evidence type="ECO:0000259" key="9">
    <source>
        <dbReference type="Pfam" id="PF13614"/>
    </source>
</evidence>
<protein>
    <recommendedName>
        <fullName evidence="2">non-specific protein-tyrosine kinase</fullName>
        <ecNumber evidence="2">2.7.10.2</ecNumber>
    </recommendedName>
</protein>
<keyword evidence="6" id="KW-0067">ATP-binding</keyword>
<sequence>MKLFSKKIESNYSYLVAKEAPTSFVTEQLQKMIVNLEYANVDGQYKVVQFTSSMQSEGKTTLISNVAYLLATRGKKVLVVDLDLRRPKVNRIYSAINKDGLTDYLLGKIDKKTLIRKSEDNIDYIISGEKTSSIVQILESQKLKDLFEDLKHDYDYILLDTPPVIVVSDALLINRIADGVIFIIAHGQGKKSMVKEAISSLTRNNVPIIGLCMTQDKVTKGKKYGYTYKYYSND</sequence>
<evidence type="ECO:0000256" key="3">
    <source>
        <dbReference type="ARBA" id="ARBA00022679"/>
    </source>
</evidence>
<accession>A0ABT2YBK7</accession>
<dbReference type="InterPro" id="IPR027417">
    <property type="entry name" value="P-loop_NTPase"/>
</dbReference>
<dbReference type="InterPro" id="IPR050445">
    <property type="entry name" value="Bact_polysacc_biosynth/exp"/>
</dbReference>
<evidence type="ECO:0000256" key="8">
    <source>
        <dbReference type="ARBA" id="ARBA00051245"/>
    </source>
</evidence>
<evidence type="ECO:0000313" key="10">
    <source>
        <dbReference type="EMBL" id="MCV2231738.1"/>
    </source>
</evidence>
<organism evidence="10 11">
    <name type="scientific">Paracholeplasma manati</name>
    <dbReference type="NCBI Taxonomy" id="591373"/>
    <lineage>
        <taxon>Bacteria</taxon>
        <taxon>Bacillati</taxon>
        <taxon>Mycoplasmatota</taxon>
        <taxon>Mollicutes</taxon>
        <taxon>Acholeplasmatales</taxon>
        <taxon>Acholeplasmataceae</taxon>
        <taxon>Paracholeplasma</taxon>
    </lineage>
</organism>